<feature type="coiled-coil region" evidence="1">
    <location>
        <begin position="129"/>
        <end position="177"/>
    </location>
</feature>
<evidence type="ECO:0000313" key="4">
    <source>
        <dbReference type="Proteomes" id="UP000694422"/>
    </source>
</evidence>
<dbReference type="InterPro" id="IPR031887">
    <property type="entry name" value="SDCCAG8"/>
</dbReference>
<dbReference type="GO" id="GO:0005814">
    <property type="term" value="C:centriole"/>
    <property type="evidence" value="ECO:0007669"/>
    <property type="project" value="TreeGrafter"/>
</dbReference>
<dbReference type="GO" id="GO:0005813">
    <property type="term" value="C:centrosome"/>
    <property type="evidence" value="ECO:0007669"/>
    <property type="project" value="InterPro"/>
</dbReference>
<sequence>MADSPGNSTLEEILGQYQRSLRERASRSIHQLKCALREGDVTIEEEALDPSFSTNVGNEDPEIAWHELQHSHAVKQLKAMLHQQASKENETSPSRKQKMPPLRSSEYEETNMPIVHNLVPIINDQSQYIHHLEAEVKFCKEELSGMKNKVQVVELENERLQQERLQLKSQRQEETMREQTLLDASVNMQNSWVTTGDDSRVNEAAKKPFFHDDADIGKATTIGEAEKWKLELEGLKLTYEAKSEILESQLTFLRKDLAEYQKNCEDLRERLKHKESLLAANISSHVGGLCLKCAQHEAVLSQTHNNVHIQTIERLSKERDDLMSALVSVRNSLGDMQQRETSAYEQVKQAVHMTEEANFEKTKALIQCEQLKNELERQTERLEKELASQQEKRAFEKEMMKKEITKEREDMESKMLILSQNIAQLEAQVEKITREKISAINQLEEIQTQFASQEMDATKVCGEMRFQLNKTKMEKDEAEKEHREYRAKTKRDLEIKDQEIEKLRLELSESKQHMEQEQQKAARAREECLKLTELLGESEHQLHLTRLEKDSIQQSFSNEAKAQALQAQQREQELTQKIQQMEAQHDKTENEQYSLLTSQNTFLTKLKEECCTLAKKLEQISQKSRSEIAQLSQEKKYTYDKLEKLQRRNNELEEQCVQHGIVHETMKQRLQQLDKHSQATAQQLVQLLNKQNQLLLERQSLSEEVDWLRSQLPSMPQSDC</sequence>
<dbReference type="PANTHER" id="PTHR34343:SF1">
    <property type="entry name" value="SEROLOGICALLY DEFINED COLON CANCER ANTIGEN 8"/>
    <property type="match status" value="1"/>
</dbReference>
<proteinExistence type="predicted"/>
<feature type="coiled-coil region" evidence="1">
    <location>
        <begin position="243"/>
        <end position="277"/>
    </location>
</feature>
<protein>
    <submittedName>
        <fullName evidence="3">SHH signaling and ciliogenesis regulator SDCCAG8</fullName>
    </submittedName>
</protein>
<organism evidence="3 4">
    <name type="scientific">Spermophilus dauricus</name>
    <name type="common">Daurian ground squirrel</name>
    <dbReference type="NCBI Taxonomy" id="99837"/>
    <lineage>
        <taxon>Eukaryota</taxon>
        <taxon>Metazoa</taxon>
        <taxon>Chordata</taxon>
        <taxon>Craniata</taxon>
        <taxon>Vertebrata</taxon>
        <taxon>Euteleostomi</taxon>
        <taxon>Mammalia</taxon>
        <taxon>Eutheria</taxon>
        <taxon>Euarchontoglires</taxon>
        <taxon>Glires</taxon>
        <taxon>Rodentia</taxon>
        <taxon>Sciuromorpha</taxon>
        <taxon>Sciuridae</taxon>
        <taxon>Xerinae</taxon>
        <taxon>Marmotini</taxon>
        <taxon>Spermophilus</taxon>
    </lineage>
</organism>
<dbReference type="GO" id="GO:0030010">
    <property type="term" value="P:establishment of cell polarity"/>
    <property type="evidence" value="ECO:0007669"/>
    <property type="project" value="TreeGrafter"/>
</dbReference>
<keyword evidence="1" id="KW-0175">Coiled coil</keyword>
<reference evidence="3" key="1">
    <citation type="submission" date="2025-08" db="UniProtKB">
        <authorList>
            <consortium name="Ensembl"/>
        </authorList>
    </citation>
    <scope>IDENTIFICATION</scope>
</reference>
<dbReference type="AlphaFoldDB" id="A0A8C9QIM9"/>
<feature type="coiled-coil region" evidence="1">
    <location>
        <begin position="361"/>
        <end position="704"/>
    </location>
</feature>
<dbReference type="Ensembl" id="ENSSDAT00000028471.1">
    <property type="protein sequence ID" value="ENSSDAP00000024899.1"/>
    <property type="gene ID" value="ENSSDAG00000022643.1"/>
</dbReference>
<dbReference type="Pfam" id="PF15964">
    <property type="entry name" value="CCCAP"/>
    <property type="match status" value="1"/>
</dbReference>
<reference evidence="3" key="2">
    <citation type="submission" date="2025-09" db="UniProtKB">
        <authorList>
            <consortium name="Ensembl"/>
        </authorList>
    </citation>
    <scope>IDENTIFICATION</scope>
</reference>
<keyword evidence="4" id="KW-1185">Reference proteome</keyword>
<dbReference type="GO" id="GO:0035148">
    <property type="term" value="P:tube formation"/>
    <property type="evidence" value="ECO:0007669"/>
    <property type="project" value="TreeGrafter"/>
</dbReference>
<name>A0A8C9QIM9_SPEDA</name>
<evidence type="ECO:0000256" key="2">
    <source>
        <dbReference type="SAM" id="MobiDB-lite"/>
    </source>
</evidence>
<dbReference type="GO" id="GO:0001764">
    <property type="term" value="P:neuron migration"/>
    <property type="evidence" value="ECO:0007669"/>
    <property type="project" value="TreeGrafter"/>
</dbReference>
<dbReference type="Proteomes" id="UP000694422">
    <property type="component" value="Unplaced"/>
</dbReference>
<feature type="region of interest" description="Disordered" evidence="2">
    <location>
        <begin position="82"/>
        <end position="105"/>
    </location>
</feature>
<evidence type="ECO:0000313" key="3">
    <source>
        <dbReference type="Ensembl" id="ENSSDAP00000024899.1"/>
    </source>
</evidence>
<accession>A0A8C9QIM9</accession>
<evidence type="ECO:0000256" key="1">
    <source>
        <dbReference type="SAM" id="Coils"/>
    </source>
</evidence>
<dbReference type="GO" id="GO:0007098">
    <property type="term" value="P:centrosome cycle"/>
    <property type="evidence" value="ECO:0007669"/>
    <property type="project" value="InterPro"/>
</dbReference>
<dbReference type="PANTHER" id="PTHR34343">
    <property type="entry name" value="SEROLOGICALLY DEFINED COLON CANCER ANTIGEN 8"/>
    <property type="match status" value="1"/>
</dbReference>